<dbReference type="InterPro" id="IPR011051">
    <property type="entry name" value="RmlC_Cupin_sf"/>
</dbReference>
<evidence type="ECO:0000313" key="3">
    <source>
        <dbReference type="Proteomes" id="UP000481861"/>
    </source>
</evidence>
<feature type="domain" description="Cupin type-2" evidence="1">
    <location>
        <begin position="47"/>
        <end position="117"/>
    </location>
</feature>
<dbReference type="SUPFAM" id="SSF51182">
    <property type="entry name" value="RmlC-like cupins"/>
    <property type="match status" value="1"/>
</dbReference>
<evidence type="ECO:0000259" key="1">
    <source>
        <dbReference type="Pfam" id="PF07883"/>
    </source>
</evidence>
<gene>
    <name evidence="2" type="ORF">BDV95DRAFT_216468</name>
</gene>
<evidence type="ECO:0000313" key="2">
    <source>
        <dbReference type="EMBL" id="KAF2876079.1"/>
    </source>
</evidence>
<keyword evidence="3" id="KW-1185">Reference proteome</keyword>
<name>A0A7C8MF26_9PLEO</name>
<comment type="caution">
    <text evidence="2">The sequence shown here is derived from an EMBL/GenBank/DDBJ whole genome shotgun (WGS) entry which is preliminary data.</text>
</comment>
<dbReference type="InterPro" id="IPR013096">
    <property type="entry name" value="Cupin_2"/>
</dbReference>
<dbReference type="EMBL" id="JAADJZ010000003">
    <property type="protein sequence ID" value="KAF2876079.1"/>
    <property type="molecule type" value="Genomic_DNA"/>
</dbReference>
<protein>
    <recommendedName>
        <fullName evidence="1">Cupin type-2 domain-containing protein</fullName>
    </recommendedName>
</protein>
<dbReference type="PANTHER" id="PTHR38599:SF1">
    <property type="entry name" value="CUPIN DOMAIN PROTEIN (AFU_ORTHOLOGUE AFUA_3G13620)"/>
    <property type="match status" value="1"/>
</dbReference>
<organism evidence="2 3">
    <name type="scientific">Massariosphaeria phaeospora</name>
    <dbReference type="NCBI Taxonomy" id="100035"/>
    <lineage>
        <taxon>Eukaryota</taxon>
        <taxon>Fungi</taxon>
        <taxon>Dikarya</taxon>
        <taxon>Ascomycota</taxon>
        <taxon>Pezizomycotina</taxon>
        <taxon>Dothideomycetes</taxon>
        <taxon>Pleosporomycetidae</taxon>
        <taxon>Pleosporales</taxon>
        <taxon>Pleosporales incertae sedis</taxon>
        <taxon>Massariosphaeria</taxon>
    </lineage>
</organism>
<dbReference type="Pfam" id="PF07883">
    <property type="entry name" value="Cupin_2"/>
    <property type="match status" value="1"/>
</dbReference>
<dbReference type="CDD" id="cd02234">
    <property type="entry name" value="cupin_BLR7677-like"/>
    <property type="match status" value="1"/>
</dbReference>
<dbReference type="AlphaFoldDB" id="A0A7C8MF26"/>
<proteinExistence type="predicted"/>
<dbReference type="PANTHER" id="PTHR38599">
    <property type="entry name" value="CUPIN DOMAIN PROTEIN (AFU_ORTHOLOGUE AFUA_3G13620)"/>
    <property type="match status" value="1"/>
</dbReference>
<dbReference type="OrthoDB" id="5793281at2759"/>
<dbReference type="InterPro" id="IPR014710">
    <property type="entry name" value="RmlC-like_jellyroll"/>
</dbReference>
<reference evidence="2 3" key="1">
    <citation type="submission" date="2020-01" db="EMBL/GenBank/DDBJ databases">
        <authorList>
            <consortium name="DOE Joint Genome Institute"/>
            <person name="Haridas S."/>
            <person name="Albert R."/>
            <person name="Binder M."/>
            <person name="Bloem J."/>
            <person name="Labutti K."/>
            <person name="Salamov A."/>
            <person name="Andreopoulos B."/>
            <person name="Baker S.E."/>
            <person name="Barry K."/>
            <person name="Bills G."/>
            <person name="Bluhm B.H."/>
            <person name="Cannon C."/>
            <person name="Castanera R."/>
            <person name="Culley D.E."/>
            <person name="Daum C."/>
            <person name="Ezra D."/>
            <person name="Gonzalez J.B."/>
            <person name="Henrissat B."/>
            <person name="Kuo A."/>
            <person name="Liang C."/>
            <person name="Lipzen A."/>
            <person name="Lutzoni F."/>
            <person name="Magnuson J."/>
            <person name="Mondo S."/>
            <person name="Nolan M."/>
            <person name="Ohm R."/>
            <person name="Pangilinan J."/>
            <person name="Park H.-J.H."/>
            <person name="Ramirez L."/>
            <person name="Alfaro M."/>
            <person name="Sun H."/>
            <person name="Tritt A."/>
            <person name="Yoshinaga Y."/>
            <person name="Zwiers L.-H.L."/>
            <person name="Turgeon B.G."/>
            <person name="Goodwin S.B."/>
            <person name="Spatafora J.W."/>
            <person name="Crous P.W."/>
            <person name="Grigoriev I.V."/>
        </authorList>
    </citation>
    <scope>NUCLEOTIDE SEQUENCE [LARGE SCALE GENOMIC DNA]</scope>
    <source>
        <strain evidence="2 3">CBS 611.86</strain>
    </source>
</reference>
<sequence>MAPESDMPTVVKVDDVWQIEGKPRERFEIRAMYHPPNLPGKTIVVGYINIPPNGGTPSHRHGGAAVIAIPVSGYSLNQMNGQEPKIYGPGDFLYEAPGCHHQRSDNPGEENAIFFAVLVVDDEVINGGKDLGQLVVLDKEVETGERKPSKCVGKYENPCCE</sequence>
<dbReference type="Proteomes" id="UP000481861">
    <property type="component" value="Unassembled WGS sequence"/>
</dbReference>
<dbReference type="Gene3D" id="2.60.120.10">
    <property type="entry name" value="Jelly Rolls"/>
    <property type="match status" value="1"/>
</dbReference>
<accession>A0A7C8MF26</accession>